<dbReference type="Proteomes" id="UP001159371">
    <property type="component" value="Unassembled WGS sequence"/>
</dbReference>
<dbReference type="EMBL" id="JANQDO010000036">
    <property type="protein sequence ID" value="MDH6056163.1"/>
    <property type="molecule type" value="Genomic_DNA"/>
</dbReference>
<reference evidence="1 2" key="1">
    <citation type="journal article" date="2023" name="J. Phycol.">
        <title>Chrysosporum ovalisporum is synonymous with the true-branching cyanobacterium Umezakia natans (Nostocales/Aphanizomenonaceae).</title>
        <authorList>
            <person name="McGregor G.B."/>
            <person name="Sendall B.C."/>
            <person name="Niiyama Y."/>
            <person name="Tuji A."/>
            <person name="Willis A."/>
        </authorList>
    </citation>
    <scope>NUCLEOTIDE SEQUENCE [LARGE SCALE GENOMIC DNA]</scope>
    <source>
        <strain evidence="1 2">FSS-43</strain>
    </source>
</reference>
<evidence type="ECO:0000313" key="2">
    <source>
        <dbReference type="Proteomes" id="UP001159371"/>
    </source>
</evidence>
<protein>
    <submittedName>
        <fullName evidence="1">Uncharacterized protein</fullName>
    </submittedName>
</protein>
<keyword evidence="2" id="KW-1185">Reference proteome</keyword>
<dbReference type="RefSeq" id="WP_280656576.1">
    <property type="nucleotide sequence ID" value="NZ_JANQDO010000036.1"/>
</dbReference>
<proteinExistence type="predicted"/>
<accession>A0ABT6K1G5</accession>
<evidence type="ECO:0000313" key="1">
    <source>
        <dbReference type="EMBL" id="MDH6056163.1"/>
    </source>
</evidence>
<gene>
    <name evidence="1" type="ORF">NWP19_05030</name>
</gene>
<name>A0ABT6K1G5_9CYAN</name>
<comment type="caution">
    <text evidence="1">The sequence shown here is derived from an EMBL/GenBank/DDBJ whole genome shotgun (WGS) entry which is preliminary data.</text>
</comment>
<organism evidence="1 2">
    <name type="scientific">Umezakia ovalisporum FSS-43</name>
    <dbReference type="NCBI Taxonomy" id="2740520"/>
    <lineage>
        <taxon>Bacteria</taxon>
        <taxon>Bacillati</taxon>
        <taxon>Cyanobacteriota</taxon>
        <taxon>Cyanophyceae</taxon>
        <taxon>Nostocales</taxon>
        <taxon>Nodulariaceae</taxon>
        <taxon>Umezakia</taxon>
    </lineage>
</organism>
<sequence>MNQYYNDATLWQTESGQFDRYLRGDFNLDADVNFTDQLFWKNNSGRYSGIVH</sequence>